<reference evidence="1" key="1">
    <citation type="submission" date="2022-03" db="EMBL/GenBank/DDBJ databases">
        <title>Streptomyces 7R015 and 7R016 isolated from Barleria lupulina in Thailand.</title>
        <authorList>
            <person name="Kanchanasin P."/>
            <person name="Phongsopitanun W."/>
            <person name="Tanasupawat S."/>
        </authorList>
    </citation>
    <scope>NUCLEOTIDE SEQUENCE</scope>
    <source>
        <strain evidence="1">7R015</strain>
    </source>
</reference>
<comment type="caution">
    <text evidence="1">The sequence shown here is derived from an EMBL/GenBank/DDBJ whole genome shotgun (WGS) entry which is preliminary data.</text>
</comment>
<evidence type="ECO:0000313" key="1">
    <source>
        <dbReference type="EMBL" id="MCI3277591.1"/>
    </source>
</evidence>
<accession>A0ABS9YP17</accession>
<keyword evidence="2" id="KW-1185">Reference proteome</keyword>
<dbReference type="EMBL" id="JALDAY010000015">
    <property type="protein sequence ID" value="MCI3277591.1"/>
    <property type="molecule type" value="Genomic_DNA"/>
</dbReference>
<sequence length="150" mass="16341">MSELVIFRWLCPFCTNGDMGETQGRCLHCHGVGLTNDVDGWDESELTPAPVPPGVMRRACGDCALRRGSPELENAGVQLPEDSPFWCHHGMATGYAGSYQPPGYYRPDGAKKEIPLGELICAGWWALKTGRPLPAEPYREPKGAPPCPSE</sequence>
<dbReference type="RefSeq" id="WP_242775423.1">
    <property type="nucleotide sequence ID" value="NZ_JALDAY010000015.1"/>
</dbReference>
<name>A0ABS9YP17_9ACTN</name>
<organism evidence="1 2">
    <name type="scientific">Streptomyces cylindrosporus</name>
    <dbReference type="NCBI Taxonomy" id="2927583"/>
    <lineage>
        <taxon>Bacteria</taxon>
        <taxon>Bacillati</taxon>
        <taxon>Actinomycetota</taxon>
        <taxon>Actinomycetes</taxon>
        <taxon>Kitasatosporales</taxon>
        <taxon>Streptomycetaceae</taxon>
        <taxon>Streptomyces</taxon>
    </lineage>
</organism>
<gene>
    <name evidence="1" type="ORF">MQP27_41635</name>
</gene>
<evidence type="ECO:0000313" key="2">
    <source>
        <dbReference type="Proteomes" id="UP001165269"/>
    </source>
</evidence>
<proteinExistence type="predicted"/>
<protein>
    <submittedName>
        <fullName evidence="1">Uncharacterized protein</fullName>
    </submittedName>
</protein>
<dbReference type="Proteomes" id="UP001165269">
    <property type="component" value="Unassembled WGS sequence"/>
</dbReference>